<dbReference type="AlphaFoldDB" id="A0A167VMR9"/>
<protein>
    <submittedName>
        <fullName evidence="3">Phosphotransferase family protein</fullName>
    </submittedName>
</protein>
<dbReference type="STRING" id="1081102.A0A167VMR9"/>
<keyword evidence="4" id="KW-1185">Reference proteome</keyword>
<reference evidence="3 4" key="1">
    <citation type="journal article" date="2016" name="Genome Biol. Evol.">
        <title>Divergent and convergent evolution of fungal pathogenicity.</title>
        <authorList>
            <person name="Shang Y."/>
            <person name="Xiao G."/>
            <person name="Zheng P."/>
            <person name="Cen K."/>
            <person name="Zhan S."/>
            <person name="Wang C."/>
        </authorList>
    </citation>
    <scope>NUCLEOTIDE SEQUENCE [LARGE SCALE GENOMIC DNA]</scope>
    <source>
        <strain evidence="3 4">RCEF 264</strain>
    </source>
</reference>
<proteinExistence type="predicted"/>
<evidence type="ECO:0000259" key="2">
    <source>
        <dbReference type="Pfam" id="PF01636"/>
    </source>
</evidence>
<evidence type="ECO:0000256" key="1">
    <source>
        <dbReference type="SAM" id="MobiDB-lite"/>
    </source>
</evidence>
<name>A0A167VMR9_9HYPO</name>
<dbReference type="EMBL" id="AZHD01000006">
    <property type="protein sequence ID" value="OAA62795.1"/>
    <property type="molecule type" value="Genomic_DNA"/>
</dbReference>
<accession>A0A167VMR9</accession>
<dbReference type="GO" id="GO:0016740">
    <property type="term" value="F:transferase activity"/>
    <property type="evidence" value="ECO:0007669"/>
    <property type="project" value="UniProtKB-KW"/>
</dbReference>
<organism evidence="3 4">
    <name type="scientific">Niveomyces insectorum RCEF 264</name>
    <dbReference type="NCBI Taxonomy" id="1081102"/>
    <lineage>
        <taxon>Eukaryota</taxon>
        <taxon>Fungi</taxon>
        <taxon>Dikarya</taxon>
        <taxon>Ascomycota</taxon>
        <taxon>Pezizomycotina</taxon>
        <taxon>Sordariomycetes</taxon>
        <taxon>Hypocreomycetidae</taxon>
        <taxon>Hypocreales</taxon>
        <taxon>Cordycipitaceae</taxon>
        <taxon>Niveomyces</taxon>
    </lineage>
</organism>
<dbReference type="InterPro" id="IPR051678">
    <property type="entry name" value="AGP_Transferase"/>
</dbReference>
<evidence type="ECO:0000313" key="3">
    <source>
        <dbReference type="EMBL" id="OAA62795.1"/>
    </source>
</evidence>
<dbReference type="InterPro" id="IPR011009">
    <property type="entry name" value="Kinase-like_dom_sf"/>
</dbReference>
<gene>
    <name evidence="3" type="ORF">SPI_04335</name>
</gene>
<keyword evidence="3" id="KW-0808">Transferase</keyword>
<dbReference type="Proteomes" id="UP000076874">
    <property type="component" value="Unassembled WGS sequence"/>
</dbReference>
<sequence>MPPSFELYDDDAWDRGEAIWLAWKKKLFDRDVYRQVAATVRKHRLGTPVEVCAPKKGAFNVHYRVKFADGGSAIIRFPIPGYFRFAEEKLRAGVAVMRYVAEHTSIPVPFVFYLGTAEESPGKLGPFIVMEYIEHHWDLCDVLVTPGTPIEVKPVLNPNIDEALLDKVYGQMADILLQLASCTFDKIGCPQAMLPSDDDAGGDSPFDITSRPFTFNLAQLGEVGGCPPWALPDATTTYATASDYYTALADMHLLQLTYQRNGAVESADDARKKYVARHLFRRWAAERRRRRPCRRHLITADDPHAPAARDAGPFPLWCDDLRPSNVLLDKDCNVVGVVDWEFSYAAPADFACAPPWWLLLTMPEEWKAGLDDWVPTYAPRLEVFLRALEKREEAAAAAAAAVAVQTGHDDHAAKDKDKDKNTTTPLSVRMRRSWEAGEFWVSYAARKTWAFDGIYWRFLDERFWGPGPTASPSPFLDRLALLPADDAAAMEAFVERKLREKEERTLVDWYALEAADTTHGGSATMKRGAPGPSVIGSNTIASTDEPVRSSP</sequence>
<dbReference type="OrthoDB" id="5412996at2759"/>
<evidence type="ECO:0000313" key="4">
    <source>
        <dbReference type="Proteomes" id="UP000076874"/>
    </source>
</evidence>
<dbReference type="Gene3D" id="3.30.200.20">
    <property type="entry name" value="Phosphorylase Kinase, domain 1"/>
    <property type="match status" value="1"/>
</dbReference>
<feature type="domain" description="Aminoglycoside phosphotransferase" evidence="2">
    <location>
        <begin position="55"/>
        <end position="348"/>
    </location>
</feature>
<dbReference type="PANTHER" id="PTHR21310:SF37">
    <property type="entry name" value="AMINOGLYCOSIDE PHOSPHOTRANSFERASE DOMAIN-CONTAINING PROTEIN"/>
    <property type="match status" value="1"/>
</dbReference>
<feature type="region of interest" description="Disordered" evidence="1">
    <location>
        <begin position="520"/>
        <end position="551"/>
    </location>
</feature>
<comment type="caution">
    <text evidence="3">The sequence shown here is derived from an EMBL/GenBank/DDBJ whole genome shotgun (WGS) entry which is preliminary data.</text>
</comment>
<dbReference type="Pfam" id="PF01636">
    <property type="entry name" value="APH"/>
    <property type="match status" value="1"/>
</dbReference>
<dbReference type="InterPro" id="IPR002575">
    <property type="entry name" value="Aminoglycoside_PTrfase"/>
</dbReference>
<dbReference type="PANTHER" id="PTHR21310">
    <property type="entry name" value="AMINOGLYCOSIDE PHOSPHOTRANSFERASE-RELATED-RELATED"/>
    <property type="match status" value="1"/>
</dbReference>
<dbReference type="SUPFAM" id="SSF56112">
    <property type="entry name" value="Protein kinase-like (PK-like)"/>
    <property type="match status" value="1"/>
</dbReference>